<gene>
    <name evidence="5" type="ORF">BGT96224_573</name>
    <name evidence="6" type="ORF">BGT96224V2_LOCUS2862</name>
</gene>
<dbReference type="PROSITE" id="PS01031">
    <property type="entry name" value="SHSP"/>
    <property type="match status" value="1"/>
</dbReference>
<comment type="similarity">
    <text evidence="2 3">Belongs to the small heat shock protein (HSP20) family.</text>
</comment>
<feature type="domain" description="SHSP" evidence="4">
    <location>
        <begin position="39"/>
        <end position="192"/>
    </location>
</feature>
<dbReference type="HOGENOM" id="CLU_046737_1_1_1"/>
<dbReference type="EMBL" id="KE375029">
    <property type="protein sequence ID" value="EPQ65347.1"/>
    <property type="molecule type" value="Genomic_DNA"/>
</dbReference>
<feature type="non-terminal residue" evidence="6">
    <location>
        <position position="192"/>
    </location>
</feature>
<evidence type="ECO:0000256" key="1">
    <source>
        <dbReference type="ARBA" id="ARBA00023016"/>
    </source>
</evidence>
<dbReference type="EMBL" id="UIGY01000056">
    <property type="protein sequence ID" value="SUZ09699.1"/>
    <property type="molecule type" value="Genomic_DNA"/>
</dbReference>
<reference evidence="7" key="1">
    <citation type="journal article" date="2013" name="Nat. Genet.">
        <title>The wheat powdery mildew genome shows the unique evolution of an obligate biotroph.</title>
        <authorList>
            <person name="Wicker T."/>
            <person name="Oberhaensli S."/>
            <person name="Parlange F."/>
            <person name="Buchmann J.P."/>
            <person name="Shatalina M."/>
            <person name="Roffler S."/>
            <person name="Ben-David R."/>
            <person name="Dolezel J."/>
            <person name="Simkova H."/>
            <person name="Schulze-Lefert P."/>
            <person name="Spanu P.D."/>
            <person name="Bruggmann R."/>
            <person name="Amselem J."/>
            <person name="Quesneville H."/>
            <person name="Ver Loren van Themaat E."/>
            <person name="Paape T."/>
            <person name="Shimizu K.K."/>
            <person name="Keller B."/>
        </authorList>
    </citation>
    <scope>NUCLEOTIDE SEQUENCE [LARGE SCALE GENOMIC DNA]</scope>
    <source>
        <strain evidence="7">96224</strain>
    </source>
</reference>
<evidence type="ECO:0000259" key="4">
    <source>
        <dbReference type="PROSITE" id="PS01031"/>
    </source>
</evidence>
<keyword evidence="1" id="KW-0346">Stress response</keyword>
<dbReference type="InterPro" id="IPR002068">
    <property type="entry name" value="A-crystallin/Hsp20_dom"/>
</dbReference>
<dbReference type="SUPFAM" id="SSF49764">
    <property type="entry name" value="HSP20-like chaperones"/>
    <property type="match status" value="1"/>
</dbReference>
<dbReference type="Pfam" id="PF00011">
    <property type="entry name" value="HSP20"/>
    <property type="match status" value="1"/>
</dbReference>
<evidence type="ECO:0000256" key="2">
    <source>
        <dbReference type="PROSITE-ProRule" id="PRU00285"/>
    </source>
</evidence>
<dbReference type="InterPro" id="IPR031107">
    <property type="entry name" value="Small_HSP"/>
</dbReference>
<dbReference type="Gene3D" id="2.60.40.790">
    <property type="match status" value="1"/>
</dbReference>
<protein>
    <submittedName>
        <fullName evidence="6">Bgt-573</fullName>
    </submittedName>
</protein>
<proteinExistence type="inferred from homology"/>
<sequence length="192" mass="21714">MSLFPRAFFHQDETPSPTIFRLLDEIDQYSRGRDRNTHHITKTFTPKFDVKELGDSFELHGELPGIDQKNVDIEFTDASTLTIKGRIERSYSKGTPPAGFVEGEADKAATCEGENCGTTNQDNKVSVKKSEDSNTSREKFWVMERSIGEFSRSFEFPVPVNQDSVKASMKDGILSVMIPKSKKQENRKISIQ</sequence>
<dbReference type="AlphaFoldDB" id="A0A061HNP2"/>
<name>A0A061HNP2_BLUGR</name>
<dbReference type="Proteomes" id="UP000053110">
    <property type="component" value="Unassembled WGS sequence"/>
</dbReference>
<evidence type="ECO:0000256" key="3">
    <source>
        <dbReference type="RuleBase" id="RU003616"/>
    </source>
</evidence>
<accession>A0A061HNP2</accession>
<organism evidence="6">
    <name type="scientific">Blumeria graminis f. sp. tritici 96224</name>
    <dbReference type="NCBI Taxonomy" id="1268274"/>
    <lineage>
        <taxon>Eukaryota</taxon>
        <taxon>Fungi</taxon>
        <taxon>Dikarya</taxon>
        <taxon>Ascomycota</taxon>
        <taxon>Pezizomycotina</taxon>
        <taxon>Leotiomycetes</taxon>
        <taxon>Erysiphales</taxon>
        <taxon>Erysiphaceae</taxon>
        <taxon>Blumeria</taxon>
    </lineage>
</organism>
<dbReference type="OrthoDB" id="1431247at2759"/>
<reference evidence="6" key="3">
    <citation type="submission" date="2018-07" db="EMBL/GenBank/DDBJ databases">
        <authorList>
            <person name="Quirk P.G."/>
            <person name="Krulwich T.A."/>
        </authorList>
    </citation>
    <scope>NUCLEOTIDE SEQUENCE</scope>
    <source>
        <strain evidence="6">96224</strain>
    </source>
</reference>
<evidence type="ECO:0000313" key="6">
    <source>
        <dbReference type="EMBL" id="SUZ09699.1"/>
    </source>
</evidence>
<dbReference type="CDD" id="cd06464">
    <property type="entry name" value="ACD_sHsps-like"/>
    <property type="match status" value="1"/>
</dbReference>
<evidence type="ECO:0000313" key="7">
    <source>
        <dbReference type="Proteomes" id="UP000053110"/>
    </source>
</evidence>
<reference evidence="5" key="2">
    <citation type="submission" date="2013-01" db="EMBL/GenBank/DDBJ databases">
        <title>The wheat powdery mildew genome reveals unique evolution of an obligate biotroph.</title>
        <authorList>
            <person name="Oberhaensli S."/>
            <person name="Wicker T."/>
            <person name="Keller B."/>
        </authorList>
    </citation>
    <scope>NUCLEOTIDE SEQUENCE</scope>
    <source>
        <strain evidence="5">96224</strain>
    </source>
</reference>
<dbReference type="InterPro" id="IPR008978">
    <property type="entry name" value="HSP20-like_chaperone"/>
</dbReference>
<dbReference type="PANTHER" id="PTHR11527">
    <property type="entry name" value="HEAT-SHOCK PROTEIN 20 FAMILY MEMBER"/>
    <property type="match status" value="1"/>
</dbReference>
<evidence type="ECO:0000313" key="5">
    <source>
        <dbReference type="EMBL" id="EPQ65347.1"/>
    </source>
</evidence>